<evidence type="ECO:0000256" key="3">
    <source>
        <dbReference type="ARBA" id="ARBA00022833"/>
    </source>
</evidence>
<dbReference type="EMBL" id="JBBWWR010000007">
    <property type="protein sequence ID" value="KAK8963526.1"/>
    <property type="molecule type" value="Genomic_DNA"/>
</dbReference>
<accession>A0ABR2MHI4</accession>
<reference evidence="7 8" key="1">
    <citation type="journal article" date="2022" name="Nat. Plants">
        <title>Genomes of leafy and leafless Platanthera orchids illuminate the evolution of mycoheterotrophy.</title>
        <authorList>
            <person name="Li M.H."/>
            <person name="Liu K.W."/>
            <person name="Li Z."/>
            <person name="Lu H.C."/>
            <person name="Ye Q.L."/>
            <person name="Zhang D."/>
            <person name="Wang J.Y."/>
            <person name="Li Y.F."/>
            <person name="Zhong Z.M."/>
            <person name="Liu X."/>
            <person name="Yu X."/>
            <person name="Liu D.K."/>
            <person name="Tu X.D."/>
            <person name="Liu B."/>
            <person name="Hao Y."/>
            <person name="Liao X.Y."/>
            <person name="Jiang Y.T."/>
            <person name="Sun W.H."/>
            <person name="Chen J."/>
            <person name="Chen Y.Q."/>
            <person name="Ai Y."/>
            <person name="Zhai J.W."/>
            <person name="Wu S.S."/>
            <person name="Zhou Z."/>
            <person name="Hsiao Y.Y."/>
            <person name="Wu W.L."/>
            <person name="Chen Y.Y."/>
            <person name="Lin Y.F."/>
            <person name="Hsu J.L."/>
            <person name="Li C.Y."/>
            <person name="Wang Z.W."/>
            <person name="Zhao X."/>
            <person name="Zhong W.Y."/>
            <person name="Ma X.K."/>
            <person name="Ma L."/>
            <person name="Huang J."/>
            <person name="Chen G.Z."/>
            <person name="Huang M.Z."/>
            <person name="Huang L."/>
            <person name="Peng D.H."/>
            <person name="Luo Y.B."/>
            <person name="Zou S.Q."/>
            <person name="Chen S.P."/>
            <person name="Lan S."/>
            <person name="Tsai W.C."/>
            <person name="Van de Peer Y."/>
            <person name="Liu Z.J."/>
        </authorList>
    </citation>
    <scope>NUCLEOTIDE SEQUENCE [LARGE SCALE GENOMIC DNA]</scope>
    <source>
        <strain evidence="7">Lor288</strain>
    </source>
</reference>
<dbReference type="SMART" id="SM00744">
    <property type="entry name" value="RINGv"/>
    <property type="match status" value="1"/>
</dbReference>
<dbReference type="PANTHER" id="PTHR47662">
    <property type="entry name" value="RING-TYPE DOMAIN-CONTAINING PROTEIN"/>
    <property type="match status" value="1"/>
</dbReference>
<dbReference type="PROSITE" id="PS50089">
    <property type="entry name" value="ZF_RING_2"/>
    <property type="match status" value="1"/>
</dbReference>
<feature type="chain" id="PRO_5045438403" description="RING-type domain-containing protein" evidence="5">
    <location>
        <begin position="33"/>
        <end position="131"/>
    </location>
</feature>
<keyword evidence="5" id="KW-0732">Signal</keyword>
<proteinExistence type="predicted"/>
<evidence type="ECO:0000313" key="8">
    <source>
        <dbReference type="Proteomes" id="UP001412067"/>
    </source>
</evidence>
<evidence type="ECO:0000259" key="6">
    <source>
        <dbReference type="PROSITE" id="PS50089"/>
    </source>
</evidence>
<feature type="domain" description="RING-type" evidence="6">
    <location>
        <begin position="56"/>
        <end position="98"/>
    </location>
</feature>
<dbReference type="Gene3D" id="3.30.40.10">
    <property type="entry name" value="Zinc/RING finger domain, C3HC4 (zinc finger)"/>
    <property type="match status" value="1"/>
</dbReference>
<evidence type="ECO:0000256" key="1">
    <source>
        <dbReference type="ARBA" id="ARBA00022723"/>
    </source>
</evidence>
<keyword evidence="2 4" id="KW-0863">Zinc-finger</keyword>
<evidence type="ECO:0000256" key="4">
    <source>
        <dbReference type="PROSITE-ProRule" id="PRU00175"/>
    </source>
</evidence>
<protein>
    <recommendedName>
        <fullName evidence="6">RING-type domain-containing protein</fullName>
    </recommendedName>
</protein>
<dbReference type="SUPFAM" id="SSF57850">
    <property type="entry name" value="RING/U-box"/>
    <property type="match status" value="1"/>
</dbReference>
<keyword evidence="8" id="KW-1185">Reference proteome</keyword>
<feature type="signal peptide" evidence="5">
    <location>
        <begin position="1"/>
        <end position="32"/>
    </location>
</feature>
<sequence length="131" mass="14916">MRKLLLPSSFISKPFLPCFSTLLLLLKPLLQALHSQADEETGIFYYKQAPGEQLLCVFCMSDFGDGEKVRKLDCSHLFHSSCLDKWLAHRRTDCPLCRRSPVLFDDEADDSAPPLLALVQREWWGVVHPLG</sequence>
<keyword evidence="1" id="KW-0479">Metal-binding</keyword>
<evidence type="ECO:0000256" key="5">
    <source>
        <dbReference type="SAM" id="SignalP"/>
    </source>
</evidence>
<gene>
    <name evidence="7" type="ORF">KSP40_PGU004629</name>
</gene>
<name>A0ABR2MHI4_9ASPA</name>
<dbReference type="InterPro" id="IPR011016">
    <property type="entry name" value="Znf_RING-CH"/>
</dbReference>
<dbReference type="CDD" id="cd16454">
    <property type="entry name" value="RING-H2_PA-TM-RING"/>
    <property type="match status" value="1"/>
</dbReference>
<dbReference type="Proteomes" id="UP001412067">
    <property type="component" value="Unassembled WGS sequence"/>
</dbReference>
<keyword evidence="3" id="KW-0862">Zinc</keyword>
<dbReference type="Pfam" id="PF13639">
    <property type="entry name" value="zf-RING_2"/>
    <property type="match status" value="1"/>
</dbReference>
<evidence type="ECO:0000256" key="2">
    <source>
        <dbReference type="ARBA" id="ARBA00022771"/>
    </source>
</evidence>
<comment type="caution">
    <text evidence="7">The sequence shown here is derived from an EMBL/GenBank/DDBJ whole genome shotgun (WGS) entry which is preliminary data.</text>
</comment>
<evidence type="ECO:0000313" key="7">
    <source>
        <dbReference type="EMBL" id="KAK8963526.1"/>
    </source>
</evidence>
<dbReference type="InterPro" id="IPR001841">
    <property type="entry name" value="Znf_RING"/>
</dbReference>
<organism evidence="7 8">
    <name type="scientific">Platanthera guangdongensis</name>
    <dbReference type="NCBI Taxonomy" id="2320717"/>
    <lineage>
        <taxon>Eukaryota</taxon>
        <taxon>Viridiplantae</taxon>
        <taxon>Streptophyta</taxon>
        <taxon>Embryophyta</taxon>
        <taxon>Tracheophyta</taxon>
        <taxon>Spermatophyta</taxon>
        <taxon>Magnoliopsida</taxon>
        <taxon>Liliopsida</taxon>
        <taxon>Asparagales</taxon>
        <taxon>Orchidaceae</taxon>
        <taxon>Orchidoideae</taxon>
        <taxon>Orchideae</taxon>
        <taxon>Orchidinae</taxon>
        <taxon>Platanthera</taxon>
    </lineage>
</organism>
<dbReference type="SMART" id="SM00184">
    <property type="entry name" value="RING"/>
    <property type="match status" value="1"/>
</dbReference>
<dbReference type="PANTHER" id="PTHR47662:SF1">
    <property type="entry name" value="RING-TYPE DOMAIN-CONTAINING PROTEIN"/>
    <property type="match status" value="1"/>
</dbReference>
<dbReference type="InterPro" id="IPR013083">
    <property type="entry name" value="Znf_RING/FYVE/PHD"/>
</dbReference>